<proteinExistence type="predicted"/>
<protein>
    <submittedName>
        <fullName evidence="1">Uncharacterized protein</fullName>
    </submittedName>
</protein>
<dbReference type="EMBL" id="GBRD01007293">
    <property type="protein sequence ID" value="JAG58528.1"/>
    <property type="molecule type" value="Transcribed_RNA"/>
</dbReference>
<organism evidence="1">
    <name type="scientific">Lygus hesperus</name>
    <name type="common">Western plant bug</name>
    <dbReference type="NCBI Taxonomy" id="30085"/>
    <lineage>
        <taxon>Eukaryota</taxon>
        <taxon>Metazoa</taxon>
        <taxon>Ecdysozoa</taxon>
        <taxon>Arthropoda</taxon>
        <taxon>Hexapoda</taxon>
        <taxon>Insecta</taxon>
        <taxon>Pterygota</taxon>
        <taxon>Neoptera</taxon>
        <taxon>Paraneoptera</taxon>
        <taxon>Hemiptera</taxon>
        <taxon>Heteroptera</taxon>
        <taxon>Panheteroptera</taxon>
        <taxon>Cimicomorpha</taxon>
        <taxon>Miridae</taxon>
        <taxon>Mirini</taxon>
        <taxon>Lygus</taxon>
    </lineage>
</organism>
<sequence length="161" mass="18281">MLPSANSKNTLFTYNFQHPVIYKKFFNNNNPNNLVFCSGLFGGCLFSSDITVSVLRDFEIPPDSSITEKSAEDTQLIEEAVEALETMKDTAETTKIEDEPASGIPKAKLKLVDVFSSYLTFLRESVLHVTRGKRAKVITWCKGKPTVKYLKNHLQKKLWRM</sequence>
<name>A0A0K8SZ31_LYGHE</name>
<accession>A0A0K8SZ31</accession>
<reference evidence="1" key="1">
    <citation type="submission" date="2014-09" db="EMBL/GenBank/DDBJ databases">
        <authorList>
            <person name="Magalhaes I.L.F."/>
            <person name="Oliveira U."/>
            <person name="Santos F.R."/>
            <person name="Vidigal T.H.D.A."/>
            <person name="Brescovit A.D."/>
            <person name="Santos A.J."/>
        </authorList>
    </citation>
    <scope>NUCLEOTIDE SEQUENCE</scope>
</reference>
<evidence type="ECO:0000313" key="1">
    <source>
        <dbReference type="EMBL" id="JAG58528.1"/>
    </source>
</evidence>
<dbReference type="AlphaFoldDB" id="A0A0K8SZ31"/>